<protein>
    <submittedName>
        <fullName evidence="1">Uncharacterized protein</fullName>
    </submittedName>
</protein>
<evidence type="ECO:0000313" key="1">
    <source>
        <dbReference type="EMBL" id="BAM68881.1"/>
    </source>
</evidence>
<name>L0MYI4_9CAUD</name>
<evidence type="ECO:0000313" key="2">
    <source>
        <dbReference type="Proteomes" id="UP000010365"/>
    </source>
</evidence>
<dbReference type="RefSeq" id="YP_007348973.1">
    <property type="nucleotide sequence ID" value="NC_020082.1"/>
</dbReference>
<dbReference type="GeneID" id="14515990"/>
<dbReference type="EMBL" id="AB767244">
    <property type="protein sequence ID" value="BAM68881.1"/>
    <property type="molecule type" value="Genomic_DNA"/>
</dbReference>
<dbReference type="OrthoDB" id="41354at10239"/>
<dbReference type="Proteomes" id="UP000010365">
    <property type="component" value="Segment"/>
</dbReference>
<accession>L0MYI4</accession>
<reference evidence="1 2" key="1">
    <citation type="journal article" date="2013" name="Genome Announc.">
        <title>Complete Genome Sequence of a Novel Myovirus Which Infects Atypical Strains of Edwardsiella tarda.</title>
        <authorList>
            <person name="Yasuike M."/>
            <person name="Sugaya E."/>
            <person name="Nakamura Y."/>
            <person name="Shigenobu Y."/>
            <person name="Kawato Y."/>
            <person name="Kai W."/>
            <person name="Nagai S."/>
            <person name="Fujiwara A."/>
            <person name="Sano M."/>
            <person name="Kobayashi T."/>
            <person name="Nakai T."/>
        </authorList>
    </citation>
    <scope>NUCLEOTIDE SEQUENCE [LARGE SCALE GENOMIC DNA]</scope>
</reference>
<sequence>MSGKGWVKCVKSNDPRVTSGKLYPIIKIHGRREGFSFHDDDGDELFVYPRRSVYGTFEYIPPTEV</sequence>
<organism evidence="1 2">
    <name type="scientific">Edwardsiella phage MSW-3</name>
    <dbReference type="NCBI Taxonomy" id="1264700"/>
    <lineage>
        <taxon>Viruses</taxon>
        <taxon>Duplodnaviria</taxon>
        <taxon>Heunggongvirae</taxon>
        <taxon>Uroviricota</taxon>
        <taxon>Caudoviricetes</taxon>
        <taxon>Yokohamavirus</taxon>
        <taxon>Yokohamavirus MSW3</taxon>
    </lineage>
</organism>
<proteinExistence type="predicted"/>
<keyword evidence="2" id="KW-1185">Reference proteome</keyword>
<dbReference type="KEGG" id="vg:14515990"/>